<dbReference type="RefSeq" id="WP_311410516.1">
    <property type="nucleotide sequence ID" value="NZ_JAVRFL010000004.1"/>
</dbReference>
<dbReference type="Gene3D" id="1.10.260.40">
    <property type="entry name" value="lambda repressor-like DNA-binding domains"/>
    <property type="match status" value="1"/>
</dbReference>
<dbReference type="Proteomes" id="UP001180973">
    <property type="component" value="Unassembled WGS sequence"/>
</dbReference>
<reference evidence="3" key="1">
    <citation type="submission" date="2023-09" db="EMBL/GenBank/DDBJ databases">
        <title>30 novel species of actinomycetes from the DSMZ collection.</title>
        <authorList>
            <person name="Nouioui I."/>
        </authorList>
    </citation>
    <scope>NUCLEOTIDE SEQUENCE</scope>
    <source>
        <strain evidence="3">DSM 115977</strain>
    </source>
</reference>
<gene>
    <name evidence="3" type="ORF">RM555_04110</name>
</gene>
<dbReference type="Gene3D" id="3.40.630.30">
    <property type="match status" value="1"/>
</dbReference>
<feature type="region of interest" description="Disordered" evidence="1">
    <location>
        <begin position="19"/>
        <end position="38"/>
    </location>
</feature>
<sequence length="289" mass="31683">MTQRDGSIDVGSALRAVRRGADLSQRELARRSGVPKSTVARIEADPGADPKLRTVERLVRAAGGELAVRVPAADQGTTDGGPGAGVALPPVPHEERRDEGGRRYPAHLDIREVRTLKDWPAAWWGHWYVSPAQWPVRVPERTYDLHRGRRDERRVRERARAAVSFRRVTEGVPGGCWRLVAELPGGELVGELRAHERSEDLLLGEDLGDQRELVLDGVLVAPQLRFLGIGRRLLGLLGDELDRAGIATVRAIAEIAGVGGADFLVACGYQVEASRPTALRFDRRPTHGR</sequence>
<name>A0ABU2WQL1_9ACTN</name>
<organism evidence="3 4">
    <name type="scientific">Micromonospora reichwaldensis</name>
    <dbReference type="NCBI Taxonomy" id="3075516"/>
    <lineage>
        <taxon>Bacteria</taxon>
        <taxon>Bacillati</taxon>
        <taxon>Actinomycetota</taxon>
        <taxon>Actinomycetes</taxon>
        <taxon>Micromonosporales</taxon>
        <taxon>Micromonosporaceae</taxon>
        <taxon>Micromonospora</taxon>
    </lineage>
</organism>
<feature type="region of interest" description="Disordered" evidence="1">
    <location>
        <begin position="72"/>
        <end position="102"/>
    </location>
</feature>
<dbReference type="PROSITE" id="PS50943">
    <property type="entry name" value="HTH_CROC1"/>
    <property type="match status" value="1"/>
</dbReference>
<evidence type="ECO:0000259" key="2">
    <source>
        <dbReference type="PROSITE" id="PS50943"/>
    </source>
</evidence>
<dbReference type="Pfam" id="PF01381">
    <property type="entry name" value="HTH_3"/>
    <property type="match status" value="1"/>
</dbReference>
<evidence type="ECO:0000256" key="1">
    <source>
        <dbReference type="SAM" id="MobiDB-lite"/>
    </source>
</evidence>
<keyword evidence="4" id="KW-1185">Reference proteome</keyword>
<dbReference type="InterPro" id="IPR016181">
    <property type="entry name" value="Acyl_CoA_acyltransferase"/>
</dbReference>
<feature type="compositionally biased region" description="Basic and acidic residues" evidence="1">
    <location>
        <begin position="92"/>
        <end position="102"/>
    </location>
</feature>
<dbReference type="SMART" id="SM00530">
    <property type="entry name" value="HTH_XRE"/>
    <property type="match status" value="1"/>
</dbReference>
<dbReference type="SUPFAM" id="SSF55729">
    <property type="entry name" value="Acyl-CoA N-acyltransferases (Nat)"/>
    <property type="match status" value="1"/>
</dbReference>
<comment type="caution">
    <text evidence="3">The sequence shown here is derived from an EMBL/GenBank/DDBJ whole genome shotgun (WGS) entry which is preliminary data.</text>
</comment>
<dbReference type="CDD" id="cd00093">
    <property type="entry name" value="HTH_XRE"/>
    <property type="match status" value="1"/>
</dbReference>
<protein>
    <submittedName>
        <fullName evidence="3">Helix-turn-helix transcriptional regulator</fullName>
    </submittedName>
</protein>
<dbReference type="SUPFAM" id="SSF47413">
    <property type="entry name" value="lambda repressor-like DNA-binding domains"/>
    <property type="match status" value="1"/>
</dbReference>
<dbReference type="EMBL" id="JAVRFL010000004">
    <property type="protein sequence ID" value="MDT0528177.1"/>
    <property type="molecule type" value="Genomic_DNA"/>
</dbReference>
<proteinExistence type="predicted"/>
<feature type="domain" description="HTH cro/C1-type" evidence="2">
    <location>
        <begin position="14"/>
        <end position="69"/>
    </location>
</feature>
<dbReference type="InterPro" id="IPR010982">
    <property type="entry name" value="Lambda_DNA-bd_dom_sf"/>
</dbReference>
<dbReference type="InterPro" id="IPR001387">
    <property type="entry name" value="Cro/C1-type_HTH"/>
</dbReference>
<evidence type="ECO:0000313" key="4">
    <source>
        <dbReference type="Proteomes" id="UP001180973"/>
    </source>
</evidence>
<feature type="compositionally biased region" description="Basic and acidic residues" evidence="1">
    <location>
        <begin position="19"/>
        <end position="30"/>
    </location>
</feature>
<evidence type="ECO:0000313" key="3">
    <source>
        <dbReference type="EMBL" id="MDT0528177.1"/>
    </source>
</evidence>
<accession>A0ABU2WQL1</accession>